<evidence type="ECO:0000256" key="4">
    <source>
        <dbReference type="ARBA" id="ARBA00023136"/>
    </source>
</evidence>
<feature type="domain" description="Rhodopsin" evidence="8">
    <location>
        <begin position="48"/>
        <end position="299"/>
    </location>
</feature>
<feature type="transmembrane region" description="Helical" evidence="7">
    <location>
        <begin position="144"/>
        <end position="170"/>
    </location>
</feature>
<evidence type="ECO:0000256" key="1">
    <source>
        <dbReference type="ARBA" id="ARBA00004141"/>
    </source>
</evidence>
<feature type="compositionally biased region" description="Basic and acidic residues" evidence="6">
    <location>
        <begin position="410"/>
        <end position="419"/>
    </location>
</feature>
<dbReference type="RefSeq" id="XP_066670348.1">
    <property type="nucleotide sequence ID" value="XM_066811425.1"/>
</dbReference>
<dbReference type="EMBL" id="JAQQWN010000005">
    <property type="protein sequence ID" value="KAK8085839.1"/>
    <property type="molecule type" value="Genomic_DNA"/>
</dbReference>
<organism evidence="9 10">
    <name type="scientific">Apiospora hydei</name>
    <dbReference type="NCBI Taxonomy" id="1337664"/>
    <lineage>
        <taxon>Eukaryota</taxon>
        <taxon>Fungi</taxon>
        <taxon>Dikarya</taxon>
        <taxon>Ascomycota</taxon>
        <taxon>Pezizomycotina</taxon>
        <taxon>Sordariomycetes</taxon>
        <taxon>Xylariomycetidae</taxon>
        <taxon>Amphisphaeriales</taxon>
        <taxon>Apiosporaceae</taxon>
        <taxon>Apiospora</taxon>
    </lineage>
</organism>
<comment type="caution">
    <text evidence="9">The sequence shown here is derived from an EMBL/GenBank/DDBJ whole genome shotgun (WGS) entry which is preliminary data.</text>
</comment>
<sequence>MADPAAARPTVSFDDMPANWLTNPDGLAVATAAVAIFLAFFASVVVSLRVYARRAIGAFGIDDGLMVIAVNLFNANSILCVLDCFAGLGSRDEKVLANPWNGPAATMYLVLWQITYAWSLPFIKCSICFSLFRITQERRHTIPLICIMVLATFSAILGFIAVVITCQPIAKNWDPVLQNDPNYGECMDYSIIQNISYFISASSIVTDWACALLPCFIVWNLNMKRKPSSRSPASWPLAPSLACRPLYGCRIWALTRPLSIITVLTNQTDKIANIIIWSEIECGVGIIAGSLPSLRGFIKSIIDRSTSKGSSYNNQHNPDDDENGNSHHFVTIGGTGGDRATAAAASNVKLGGLGCTAENSTTCEAMPATHARSGSKPSTAGRDDIWAELDSEDAESQKRMITRTHGYSVRVEHTHEEGP</sequence>
<gene>
    <name evidence="9" type="ORF">PG997_007110</name>
</gene>
<evidence type="ECO:0000256" key="7">
    <source>
        <dbReference type="SAM" id="Phobius"/>
    </source>
</evidence>
<evidence type="ECO:0000256" key="2">
    <source>
        <dbReference type="ARBA" id="ARBA00022692"/>
    </source>
</evidence>
<proteinExistence type="inferred from homology"/>
<evidence type="ECO:0000256" key="5">
    <source>
        <dbReference type="ARBA" id="ARBA00038359"/>
    </source>
</evidence>
<name>A0ABR1WQM1_9PEZI</name>
<comment type="similarity">
    <text evidence="5">Belongs to the SAT4 family.</text>
</comment>
<keyword evidence="2 7" id="KW-0812">Transmembrane</keyword>
<evidence type="ECO:0000313" key="9">
    <source>
        <dbReference type="EMBL" id="KAK8085839.1"/>
    </source>
</evidence>
<dbReference type="GeneID" id="92044485"/>
<evidence type="ECO:0000256" key="3">
    <source>
        <dbReference type="ARBA" id="ARBA00022989"/>
    </source>
</evidence>
<feature type="transmembrane region" description="Helical" evidence="7">
    <location>
        <begin position="197"/>
        <end position="221"/>
    </location>
</feature>
<comment type="subcellular location">
    <subcellularLocation>
        <location evidence="1">Membrane</location>
        <topology evidence="1">Multi-pass membrane protein</topology>
    </subcellularLocation>
</comment>
<keyword evidence="4 7" id="KW-0472">Membrane</keyword>
<dbReference type="Proteomes" id="UP001433268">
    <property type="component" value="Unassembled WGS sequence"/>
</dbReference>
<dbReference type="Pfam" id="PF20684">
    <property type="entry name" value="Fung_rhodopsin"/>
    <property type="match status" value="1"/>
</dbReference>
<dbReference type="InterPro" id="IPR049326">
    <property type="entry name" value="Rhodopsin_dom_fungi"/>
</dbReference>
<feature type="compositionally biased region" description="Polar residues" evidence="6">
    <location>
        <begin position="307"/>
        <end position="316"/>
    </location>
</feature>
<accession>A0ABR1WQM1</accession>
<feature type="transmembrane region" description="Helical" evidence="7">
    <location>
        <begin position="64"/>
        <end position="88"/>
    </location>
</feature>
<protein>
    <recommendedName>
        <fullName evidence="8">Rhodopsin domain-containing protein</fullName>
    </recommendedName>
</protein>
<evidence type="ECO:0000259" key="8">
    <source>
        <dbReference type="Pfam" id="PF20684"/>
    </source>
</evidence>
<feature type="region of interest" description="Disordered" evidence="6">
    <location>
        <begin position="306"/>
        <end position="336"/>
    </location>
</feature>
<evidence type="ECO:0000313" key="10">
    <source>
        <dbReference type="Proteomes" id="UP001433268"/>
    </source>
</evidence>
<feature type="non-terminal residue" evidence="9">
    <location>
        <position position="419"/>
    </location>
</feature>
<dbReference type="InterPro" id="IPR052337">
    <property type="entry name" value="SAT4-like"/>
</dbReference>
<reference evidence="9 10" key="1">
    <citation type="submission" date="2023-01" db="EMBL/GenBank/DDBJ databases">
        <title>Analysis of 21 Apiospora genomes using comparative genomics revels a genus with tremendous synthesis potential of carbohydrate active enzymes and secondary metabolites.</title>
        <authorList>
            <person name="Sorensen T."/>
        </authorList>
    </citation>
    <scope>NUCLEOTIDE SEQUENCE [LARGE SCALE GENOMIC DNA]</scope>
    <source>
        <strain evidence="9 10">CBS 114990</strain>
    </source>
</reference>
<feature type="region of interest" description="Disordered" evidence="6">
    <location>
        <begin position="367"/>
        <end position="419"/>
    </location>
</feature>
<evidence type="ECO:0000256" key="6">
    <source>
        <dbReference type="SAM" id="MobiDB-lite"/>
    </source>
</evidence>
<dbReference type="PANTHER" id="PTHR33048:SF15">
    <property type="entry name" value="INTEGRAL MEMBRANE PROTEIN"/>
    <property type="match status" value="1"/>
</dbReference>
<feature type="transmembrane region" description="Helical" evidence="7">
    <location>
        <begin position="27"/>
        <end position="52"/>
    </location>
</feature>
<dbReference type="PANTHER" id="PTHR33048">
    <property type="entry name" value="PTH11-LIKE INTEGRAL MEMBRANE PROTEIN (AFU_ORTHOLOGUE AFUA_5G11245)"/>
    <property type="match status" value="1"/>
</dbReference>
<feature type="transmembrane region" description="Helical" evidence="7">
    <location>
        <begin position="108"/>
        <end position="132"/>
    </location>
</feature>
<keyword evidence="3 7" id="KW-1133">Transmembrane helix</keyword>
<keyword evidence="10" id="KW-1185">Reference proteome</keyword>